<accession>A0A518HZ13</accession>
<dbReference type="EMBL" id="CP037423">
    <property type="protein sequence ID" value="QDV46088.1"/>
    <property type="molecule type" value="Genomic_DNA"/>
</dbReference>
<sequence>MIKKPSLTAEKYAAIDELVRLGSIAVNEAQDESRRLGVPNVYSINGRLYYETASGELSASEPSVSTTEQCRAPKDGLRDS</sequence>
<feature type="compositionally biased region" description="Basic and acidic residues" evidence="1">
    <location>
        <begin position="71"/>
        <end position="80"/>
    </location>
</feature>
<evidence type="ECO:0000256" key="1">
    <source>
        <dbReference type="SAM" id="MobiDB-lite"/>
    </source>
</evidence>
<feature type="region of interest" description="Disordered" evidence="1">
    <location>
        <begin position="56"/>
        <end position="80"/>
    </location>
</feature>
<dbReference type="Proteomes" id="UP000319004">
    <property type="component" value="Chromosome"/>
</dbReference>
<reference evidence="2 3" key="1">
    <citation type="submission" date="2019-03" db="EMBL/GenBank/DDBJ databases">
        <title>Deep-cultivation of Planctomycetes and their phenomic and genomic characterization uncovers novel biology.</title>
        <authorList>
            <person name="Wiegand S."/>
            <person name="Jogler M."/>
            <person name="Boedeker C."/>
            <person name="Pinto D."/>
            <person name="Vollmers J."/>
            <person name="Rivas-Marin E."/>
            <person name="Kohn T."/>
            <person name="Peeters S.H."/>
            <person name="Heuer A."/>
            <person name="Rast P."/>
            <person name="Oberbeckmann S."/>
            <person name="Bunk B."/>
            <person name="Jeske O."/>
            <person name="Meyerdierks A."/>
            <person name="Storesund J.E."/>
            <person name="Kallscheuer N."/>
            <person name="Luecker S."/>
            <person name="Lage O.M."/>
            <person name="Pohl T."/>
            <person name="Merkel B.J."/>
            <person name="Hornburger P."/>
            <person name="Mueller R.-W."/>
            <person name="Bruemmer F."/>
            <person name="Labrenz M."/>
            <person name="Spormann A.M."/>
            <person name="Op den Camp H."/>
            <person name="Overmann J."/>
            <person name="Amann R."/>
            <person name="Jetten M.S.M."/>
            <person name="Mascher T."/>
            <person name="Medema M.H."/>
            <person name="Devos D.P."/>
            <person name="Kaster A.-K."/>
            <person name="Ovreas L."/>
            <person name="Rohde M."/>
            <person name="Galperin M.Y."/>
            <person name="Jogler C."/>
        </authorList>
    </citation>
    <scope>NUCLEOTIDE SEQUENCE [LARGE SCALE GENOMIC DNA]</scope>
    <source>
        <strain evidence="2 3">Enr13</strain>
    </source>
</reference>
<feature type="compositionally biased region" description="Polar residues" evidence="1">
    <location>
        <begin position="56"/>
        <end position="69"/>
    </location>
</feature>
<dbReference type="AlphaFoldDB" id="A0A518HZ13"/>
<keyword evidence="3" id="KW-1185">Reference proteome</keyword>
<gene>
    <name evidence="2" type="ORF">Enr13x_59920</name>
</gene>
<organism evidence="2 3">
    <name type="scientific">Stieleria neptunia</name>
    <dbReference type="NCBI Taxonomy" id="2527979"/>
    <lineage>
        <taxon>Bacteria</taxon>
        <taxon>Pseudomonadati</taxon>
        <taxon>Planctomycetota</taxon>
        <taxon>Planctomycetia</taxon>
        <taxon>Pirellulales</taxon>
        <taxon>Pirellulaceae</taxon>
        <taxon>Stieleria</taxon>
    </lineage>
</organism>
<protein>
    <submittedName>
        <fullName evidence="2">Uncharacterized protein</fullName>
    </submittedName>
</protein>
<evidence type="ECO:0000313" key="3">
    <source>
        <dbReference type="Proteomes" id="UP000319004"/>
    </source>
</evidence>
<proteinExistence type="predicted"/>
<dbReference type="KEGG" id="snep:Enr13x_59920"/>
<evidence type="ECO:0000313" key="2">
    <source>
        <dbReference type="EMBL" id="QDV46088.1"/>
    </source>
</evidence>
<name>A0A518HZ13_9BACT</name>